<dbReference type="Pfam" id="PF13271">
    <property type="entry name" value="DUF4062"/>
    <property type="match status" value="1"/>
</dbReference>
<dbReference type="InterPro" id="IPR025139">
    <property type="entry name" value="DUF4062"/>
</dbReference>
<protein>
    <submittedName>
        <fullName evidence="4">Uncharacterized protein</fullName>
    </submittedName>
</protein>
<accession>A0A7G9YPH6</accession>
<dbReference type="Pfam" id="PF25872">
    <property type="entry name" value="HTH_77"/>
    <property type="match status" value="1"/>
</dbReference>
<gene>
    <name evidence="4" type="ORF">GKKIKBAN_00024</name>
</gene>
<evidence type="ECO:0000259" key="2">
    <source>
        <dbReference type="Pfam" id="PF13271"/>
    </source>
</evidence>
<sequence>MKIFVSSTYLDLEEYRTKAREAIEESGNEFVGMEEFQSHTHEAPEFCPVMVGACNVLVLIVAYGRGYVPDGEAISMTRLEYEHALAKKIPVRCYLPEGDYPWNPEFIDKDRRSIDEFRGLILDRHICSFFTTPESLYEKLGSDIGKFPLPPYIPNPYPLQENFTGRVRERGMLTKWLKEGDPPMLSIIAMGGMGKTALAWYWLNEDILGSDEQPRKIAWWSFYDRESGFGRFLRKAIEYFSDDEVDWNSFESRRDQMELLRKILHDNRFLLVFDGAERMLRAYYSLESPYQSDEIEEADAAGGDFRSCIDPNFGMFLQWLASDNLRTKMLLTSRLYPKELDDLEGSWRKDLKEMDRGDAILFFRSRGVVGTRAEIEAACSEVGYHPLSLRLLSGLIVHDPRNPVDIQEWRKYNVIPDLKGREGHNILNLAYDSLDEEKQALISRLSAFRNPMDYDAITIFNDFGNEGRFNEALIELVDRGLLFRNVERNRFDLHPVVRRYCYERLSDKEAVHVKLIEYFTKVPIPEPEEIRTVDDLAPVIELYHHRVRAGRYDEARGLFEKKLNHDLFYTFGEYQTIIELLHALFPDGENKLPRLADEVDQARTLNAIAISYALLGQSRHAMRLLGMQISIWEKRGNKKLLALGLGDMALSQIRIGELEAAESSIRRRIKISCEVGPELREAIGRQILGQLLACQEKFEESEKELTIALNLFIKLNKVALQCLVWIHRSIRSLLMSNAEDALRYATKAREMAETEYRERNIIRAEWLLGAAHLMKGDLVEADEHLNEALTRDRKINLVESEPDILLELAKLRFKENRKEEALKFADEALRIADRCEYRLKQADIHNFLAEFYLDSGDRKKARSHGTIAKERAECGYKLALGWAEELLAAIGEDRTRS</sequence>
<dbReference type="GO" id="GO:0043531">
    <property type="term" value="F:ADP binding"/>
    <property type="evidence" value="ECO:0007669"/>
    <property type="project" value="InterPro"/>
</dbReference>
<dbReference type="PANTHER" id="PTHR47691">
    <property type="entry name" value="REGULATOR-RELATED"/>
    <property type="match status" value="1"/>
</dbReference>
<feature type="domain" description="Winged helix-turn-helix" evidence="3">
    <location>
        <begin position="434"/>
        <end position="505"/>
    </location>
</feature>
<dbReference type="SUPFAM" id="SSF52540">
    <property type="entry name" value="P-loop containing nucleoside triphosphate hydrolases"/>
    <property type="match status" value="1"/>
</dbReference>
<dbReference type="Gene3D" id="1.25.40.10">
    <property type="entry name" value="Tetratricopeptide repeat domain"/>
    <property type="match status" value="2"/>
</dbReference>
<dbReference type="InterPro" id="IPR019734">
    <property type="entry name" value="TPR_rpt"/>
</dbReference>
<evidence type="ECO:0000259" key="1">
    <source>
        <dbReference type="Pfam" id="PF00931"/>
    </source>
</evidence>
<name>A0A7G9YPH6_9EURY</name>
<feature type="domain" description="DUF4062" evidence="2">
    <location>
        <begin position="2"/>
        <end position="84"/>
    </location>
</feature>
<feature type="domain" description="NB-ARC" evidence="1">
    <location>
        <begin position="173"/>
        <end position="274"/>
    </location>
</feature>
<dbReference type="EMBL" id="MT631399">
    <property type="protein sequence ID" value="QNO49910.1"/>
    <property type="molecule type" value="Genomic_DNA"/>
</dbReference>
<dbReference type="InterPro" id="IPR058852">
    <property type="entry name" value="HTH_77"/>
</dbReference>
<dbReference type="Gene3D" id="3.40.50.300">
    <property type="entry name" value="P-loop containing nucleotide triphosphate hydrolases"/>
    <property type="match status" value="1"/>
</dbReference>
<reference evidence="4" key="1">
    <citation type="submission" date="2020-06" db="EMBL/GenBank/DDBJ databases">
        <title>Unique genomic features of the anaerobic methanotrophic archaea.</title>
        <authorList>
            <person name="Chadwick G.L."/>
            <person name="Skennerton C.T."/>
            <person name="Laso-Perez R."/>
            <person name="Leu A.O."/>
            <person name="Speth D.R."/>
            <person name="Yu H."/>
            <person name="Morgan-Lang C."/>
            <person name="Hatzenpichler R."/>
            <person name="Goudeau D."/>
            <person name="Malmstrom R."/>
            <person name="Brazelton W.J."/>
            <person name="Woyke T."/>
            <person name="Hallam S.J."/>
            <person name="Tyson G.W."/>
            <person name="Wegener G."/>
            <person name="Boetius A."/>
            <person name="Orphan V."/>
        </authorList>
    </citation>
    <scope>NUCLEOTIDE SEQUENCE</scope>
</reference>
<organism evidence="4">
    <name type="scientific">Candidatus Methanogaster sp. ANME-2c ERB4</name>
    <dbReference type="NCBI Taxonomy" id="2759911"/>
    <lineage>
        <taxon>Archaea</taxon>
        <taxon>Methanobacteriati</taxon>
        <taxon>Methanobacteriota</taxon>
        <taxon>Stenosarchaea group</taxon>
        <taxon>Methanomicrobia</taxon>
        <taxon>Methanosarcinales</taxon>
        <taxon>ANME-2 cluster</taxon>
        <taxon>Candidatus Methanogasteraceae</taxon>
        <taxon>Candidatus Methanogaster</taxon>
    </lineage>
</organism>
<evidence type="ECO:0000259" key="3">
    <source>
        <dbReference type="Pfam" id="PF25872"/>
    </source>
</evidence>
<dbReference type="SUPFAM" id="SSF48452">
    <property type="entry name" value="TPR-like"/>
    <property type="match status" value="2"/>
</dbReference>
<dbReference type="SMART" id="SM00028">
    <property type="entry name" value="TPR"/>
    <property type="match status" value="4"/>
</dbReference>
<dbReference type="InterPro" id="IPR002182">
    <property type="entry name" value="NB-ARC"/>
</dbReference>
<proteinExistence type="predicted"/>
<dbReference type="PRINTS" id="PR00364">
    <property type="entry name" value="DISEASERSIST"/>
</dbReference>
<evidence type="ECO:0000313" key="4">
    <source>
        <dbReference type="EMBL" id="QNO49910.1"/>
    </source>
</evidence>
<dbReference type="InterPro" id="IPR011990">
    <property type="entry name" value="TPR-like_helical_dom_sf"/>
</dbReference>
<dbReference type="Pfam" id="PF00931">
    <property type="entry name" value="NB-ARC"/>
    <property type="match status" value="1"/>
</dbReference>
<dbReference type="InterPro" id="IPR027417">
    <property type="entry name" value="P-loop_NTPase"/>
</dbReference>
<dbReference type="PANTHER" id="PTHR47691:SF3">
    <property type="entry name" value="HTH-TYPE TRANSCRIPTIONAL REGULATOR RV0890C-RELATED"/>
    <property type="match status" value="1"/>
</dbReference>
<dbReference type="AlphaFoldDB" id="A0A7G9YPH6"/>